<evidence type="ECO:0000256" key="3">
    <source>
        <dbReference type="ARBA" id="ARBA00022555"/>
    </source>
</evidence>
<gene>
    <name evidence="13 16" type="primary">ttcA</name>
    <name evidence="16" type="ORF">H9889_03525</name>
</gene>
<dbReference type="PIRSF" id="PIRSF004976">
    <property type="entry name" value="ATPase_YdaO"/>
    <property type="match status" value="1"/>
</dbReference>
<dbReference type="AlphaFoldDB" id="A0A9D1Q579"/>
<comment type="miscellaneous">
    <text evidence="13">The thiolation reaction likely consists of two steps: a first activation step by ATP to form an adenylated intermediate of the target base of tRNA, and a second nucleophilic substitution step of the sulfur (S) atom supplied by the hydrosulfide attached to the Fe-S cluster.</text>
</comment>
<dbReference type="SUPFAM" id="SSF52402">
    <property type="entry name" value="Adenine nucleotide alpha hydrolases-like"/>
    <property type="match status" value="1"/>
</dbReference>
<comment type="function">
    <text evidence="13">Catalyzes the ATP-dependent 2-thiolation of cytidine in position 32 of tRNA, to form 2-thiocytidine (s(2)C32). The sulfur atoms are provided by the cysteine/cysteine desulfurase (IscS) system.</text>
</comment>
<keyword evidence="6 13" id="KW-0479">Metal-binding</keyword>
<accession>A0A9D1Q579</accession>
<keyword evidence="3 13" id="KW-0820">tRNA-binding</keyword>
<evidence type="ECO:0000256" key="13">
    <source>
        <dbReference type="HAMAP-Rule" id="MF_01850"/>
    </source>
</evidence>
<sequence>MLNNIKDLNASVKVEISQVEKAQDREDSFEKNADFLKLQKRLRHQLGNAVMDYKMIEEGDRIMVCLSGGKDSYTMLDLLLILQKHAPISFEIMAVNLDQKQPGFPEHILPEYLESIGVNYHIIEQDTHSIVTSKIEAGKTMCSLCSRLRRGALYTYAKEHGFNKIALGHHRDDIVETLFMNMFFGGAMKAMPPKLRSDDADNIVIRPLSYCSEADIQTYSDIKAFPIIPCNLCGSQDGLQRQEVKKLLQEWEAQVPGRIENIFRATKNIRLSQLCDTDLFDFEAFTKNSEYVKS</sequence>
<reference evidence="16" key="2">
    <citation type="submission" date="2021-04" db="EMBL/GenBank/DDBJ databases">
        <authorList>
            <person name="Gilroy R."/>
        </authorList>
    </citation>
    <scope>NUCLEOTIDE SEQUENCE</scope>
    <source>
        <strain evidence="16">CHK160-9182</strain>
    </source>
</reference>
<feature type="coiled-coil region" evidence="14">
    <location>
        <begin position="5"/>
        <end position="39"/>
    </location>
</feature>
<comment type="cofactor">
    <cofactor evidence="13">
        <name>[4Fe-4S] cluster</name>
        <dbReference type="ChEBI" id="CHEBI:49883"/>
    </cofactor>
    <text evidence="13">Binds 1 [4Fe-4S] cluster per subunit. The cluster is chelated by three Cys residues, the fourth Fe has a free coordination site that may bind a sulfur atom transferred from the persulfide of IscS.</text>
</comment>
<dbReference type="InterPro" id="IPR014729">
    <property type="entry name" value="Rossmann-like_a/b/a_fold"/>
</dbReference>
<evidence type="ECO:0000256" key="8">
    <source>
        <dbReference type="ARBA" id="ARBA00022840"/>
    </source>
</evidence>
<keyword evidence="12 13" id="KW-0411">Iron-sulfur</keyword>
<organism evidence="16 17">
    <name type="scientific">Candidatus Ignatzschineria merdigallinarum</name>
    <dbReference type="NCBI Taxonomy" id="2838621"/>
    <lineage>
        <taxon>Bacteria</taxon>
        <taxon>Pseudomonadati</taxon>
        <taxon>Pseudomonadota</taxon>
        <taxon>Gammaproteobacteria</taxon>
        <taxon>Cardiobacteriales</taxon>
        <taxon>Ignatzschineriaceae</taxon>
        <taxon>Ignatzschineria</taxon>
    </lineage>
</organism>
<dbReference type="EC" id="2.8.1.-" evidence="13"/>
<evidence type="ECO:0000256" key="7">
    <source>
        <dbReference type="ARBA" id="ARBA00022741"/>
    </source>
</evidence>
<evidence type="ECO:0000256" key="1">
    <source>
        <dbReference type="ARBA" id="ARBA00022485"/>
    </source>
</evidence>
<evidence type="ECO:0000256" key="4">
    <source>
        <dbReference type="ARBA" id="ARBA00022679"/>
    </source>
</evidence>
<keyword evidence="2 13" id="KW-0963">Cytoplasm</keyword>
<feature type="binding site" evidence="13">
    <location>
        <position position="142"/>
    </location>
    <ligand>
        <name>[4Fe-4S] cluster</name>
        <dbReference type="ChEBI" id="CHEBI:49883"/>
    </ligand>
</feature>
<evidence type="ECO:0000256" key="10">
    <source>
        <dbReference type="ARBA" id="ARBA00022884"/>
    </source>
</evidence>
<name>A0A9D1Q579_9GAMM</name>
<dbReference type="GO" id="GO:0016783">
    <property type="term" value="F:sulfurtransferase activity"/>
    <property type="evidence" value="ECO:0007669"/>
    <property type="project" value="UniProtKB-UniRule"/>
</dbReference>
<dbReference type="EMBL" id="DXHP01000076">
    <property type="protein sequence ID" value="HIW06381.1"/>
    <property type="molecule type" value="Genomic_DNA"/>
</dbReference>
<keyword evidence="4 13" id="KW-0808">Transferase</keyword>
<keyword evidence="8 13" id="KW-0067">ATP-binding</keyword>
<feature type="short sequence motif" description="PP-loop motif" evidence="13">
    <location>
        <begin position="67"/>
        <end position="72"/>
    </location>
</feature>
<keyword evidence="5 13" id="KW-0819">tRNA processing</keyword>
<dbReference type="PANTHER" id="PTHR43686">
    <property type="entry name" value="SULFURTRANSFERASE-RELATED"/>
    <property type="match status" value="1"/>
</dbReference>
<feature type="binding site" evidence="13">
    <location>
        <position position="145"/>
    </location>
    <ligand>
        <name>[4Fe-4S] cluster</name>
        <dbReference type="ChEBI" id="CHEBI:49883"/>
    </ligand>
</feature>
<dbReference type="GO" id="GO:0005737">
    <property type="term" value="C:cytoplasm"/>
    <property type="evidence" value="ECO:0007669"/>
    <property type="project" value="UniProtKB-SubCell"/>
</dbReference>
<keyword evidence="14" id="KW-0175">Coiled coil</keyword>
<evidence type="ECO:0000256" key="2">
    <source>
        <dbReference type="ARBA" id="ARBA00022490"/>
    </source>
</evidence>
<proteinExistence type="inferred from homology"/>
<evidence type="ECO:0000256" key="5">
    <source>
        <dbReference type="ARBA" id="ARBA00022694"/>
    </source>
</evidence>
<dbReference type="InterPro" id="IPR012089">
    <property type="entry name" value="tRNA_Cyd_32_2_STrfase"/>
</dbReference>
<evidence type="ECO:0000313" key="17">
    <source>
        <dbReference type="Proteomes" id="UP000823934"/>
    </source>
</evidence>
<dbReference type="Gene3D" id="3.40.50.620">
    <property type="entry name" value="HUPs"/>
    <property type="match status" value="1"/>
</dbReference>
<dbReference type="GO" id="GO:0000287">
    <property type="term" value="F:magnesium ion binding"/>
    <property type="evidence" value="ECO:0007669"/>
    <property type="project" value="UniProtKB-UniRule"/>
</dbReference>
<feature type="binding site" evidence="13">
    <location>
        <position position="233"/>
    </location>
    <ligand>
        <name>[4Fe-4S] cluster</name>
        <dbReference type="ChEBI" id="CHEBI:49883"/>
    </ligand>
</feature>
<dbReference type="PANTHER" id="PTHR43686:SF1">
    <property type="entry name" value="AMINOTRAN_5 DOMAIN-CONTAINING PROTEIN"/>
    <property type="match status" value="1"/>
</dbReference>
<evidence type="ECO:0000256" key="11">
    <source>
        <dbReference type="ARBA" id="ARBA00023004"/>
    </source>
</evidence>
<keyword evidence="10 13" id="KW-0694">RNA-binding</keyword>
<comment type="similarity">
    <text evidence="13">Belongs to the TtcA family.</text>
</comment>
<evidence type="ECO:0000256" key="6">
    <source>
        <dbReference type="ARBA" id="ARBA00022723"/>
    </source>
</evidence>
<dbReference type="GO" id="GO:0005524">
    <property type="term" value="F:ATP binding"/>
    <property type="evidence" value="ECO:0007669"/>
    <property type="project" value="UniProtKB-UniRule"/>
</dbReference>
<comment type="cofactor">
    <cofactor evidence="13">
        <name>Mg(2+)</name>
        <dbReference type="ChEBI" id="CHEBI:18420"/>
    </cofactor>
</comment>
<evidence type="ECO:0000259" key="15">
    <source>
        <dbReference type="Pfam" id="PF01171"/>
    </source>
</evidence>
<reference evidence="16" key="1">
    <citation type="journal article" date="2021" name="PeerJ">
        <title>Extensive microbial diversity within the chicken gut microbiome revealed by metagenomics and culture.</title>
        <authorList>
            <person name="Gilroy R."/>
            <person name="Ravi A."/>
            <person name="Getino M."/>
            <person name="Pursley I."/>
            <person name="Horton D.L."/>
            <person name="Alikhan N.F."/>
            <person name="Baker D."/>
            <person name="Gharbi K."/>
            <person name="Hall N."/>
            <person name="Watson M."/>
            <person name="Adriaenssens E.M."/>
            <person name="Foster-Nyarko E."/>
            <person name="Jarju S."/>
            <person name="Secka A."/>
            <person name="Antonio M."/>
            <person name="Oren A."/>
            <person name="Chaudhuri R.R."/>
            <person name="La Ragione R."/>
            <person name="Hildebrand F."/>
            <person name="Pallen M.J."/>
        </authorList>
    </citation>
    <scope>NUCLEOTIDE SEQUENCE</scope>
    <source>
        <strain evidence="16">CHK160-9182</strain>
    </source>
</reference>
<comment type="subcellular location">
    <subcellularLocation>
        <location evidence="13">Cytoplasm</location>
    </subcellularLocation>
</comment>
<keyword evidence="7 13" id="KW-0547">Nucleotide-binding</keyword>
<comment type="subunit">
    <text evidence="13">Homodimer.</text>
</comment>
<dbReference type="GO" id="GO:0051539">
    <property type="term" value="F:4 iron, 4 sulfur cluster binding"/>
    <property type="evidence" value="ECO:0007669"/>
    <property type="project" value="UniProtKB-UniRule"/>
</dbReference>
<evidence type="ECO:0000256" key="9">
    <source>
        <dbReference type="ARBA" id="ARBA00022842"/>
    </source>
</evidence>
<protein>
    <recommendedName>
        <fullName evidence="13">tRNA-cytidine(32) 2-sulfurtransferase</fullName>
        <ecNumber evidence="13">2.8.1.-</ecNumber>
    </recommendedName>
    <alternativeName>
        <fullName evidence="13">Two-thiocytidine biosynthesis protein A</fullName>
    </alternativeName>
    <alternativeName>
        <fullName evidence="13">tRNA 2-thiocytidine biosynthesis protein TtcA</fullName>
    </alternativeName>
</protein>
<comment type="catalytic activity">
    <reaction evidence="13">
        <text>cytidine(32) in tRNA + S-sulfanyl-L-cysteinyl-[cysteine desulfurase] + AH2 + ATP = 2-thiocytidine(32) in tRNA + L-cysteinyl-[cysteine desulfurase] + A + AMP + diphosphate + H(+)</text>
        <dbReference type="Rhea" id="RHEA:57048"/>
        <dbReference type="Rhea" id="RHEA-COMP:10288"/>
        <dbReference type="Rhea" id="RHEA-COMP:12157"/>
        <dbReference type="Rhea" id="RHEA-COMP:12158"/>
        <dbReference type="Rhea" id="RHEA-COMP:14821"/>
        <dbReference type="ChEBI" id="CHEBI:13193"/>
        <dbReference type="ChEBI" id="CHEBI:15378"/>
        <dbReference type="ChEBI" id="CHEBI:17499"/>
        <dbReference type="ChEBI" id="CHEBI:29950"/>
        <dbReference type="ChEBI" id="CHEBI:30616"/>
        <dbReference type="ChEBI" id="CHEBI:33019"/>
        <dbReference type="ChEBI" id="CHEBI:61963"/>
        <dbReference type="ChEBI" id="CHEBI:82748"/>
        <dbReference type="ChEBI" id="CHEBI:141453"/>
        <dbReference type="ChEBI" id="CHEBI:456215"/>
    </reaction>
</comment>
<dbReference type="Pfam" id="PF01171">
    <property type="entry name" value="ATP_bind_3"/>
    <property type="match status" value="1"/>
</dbReference>
<dbReference type="Proteomes" id="UP000823934">
    <property type="component" value="Unassembled WGS sequence"/>
</dbReference>
<evidence type="ECO:0000256" key="12">
    <source>
        <dbReference type="ARBA" id="ARBA00023014"/>
    </source>
</evidence>
<dbReference type="InterPro" id="IPR035107">
    <property type="entry name" value="tRNA_thiolation_TtcA_Ctu1"/>
</dbReference>
<keyword evidence="1 13" id="KW-0004">4Fe-4S</keyword>
<dbReference type="CDD" id="cd24138">
    <property type="entry name" value="TtcA-like"/>
    <property type="match status" value="1"/>
</dbReference>
<comment type="caution">
    <text evidence="16">The sequence shown here is derived from an EMBL/GenBank/DDBJ whole genome shotgun (WGS) entry which is preliminary data.</text>
</comment>
<comment type="pathway">
    <text evidence="13">tRNA modification.</text>
</comment>
<feature type="domain" description="tRNA(Ile)-lysidine/2-thiocytidine synthase N-terminal" evidence="15">
    <location>
        <begin position="62"/>
        <end position="221"/>
    </location>
</feature>
<dbReference type="GO" id="GO:0034227">
    <property type="term" value="P:tRNA thio-modification"/>
    <property type="evidence" value="ECO:0007669"/>
    <property type="project" value="UniProtKB-UniRule"/>
</dbReference>
<dbReference type="NCBIfam" id="NF007972">
    <property type="entry name" value="PRK10696.1"/>
    <property type="match status" value="1"/>
</dbReference>
<keyword evidence="11 13" id="KW-0408">Iron</keyword>
<dbReference type="GO" id="GO:0000049">
    <property type="term" value="F:tRNA binding"/>
    <property type="evidence" value="ECO:0007669"/>
    <property type="project" value="UniProtKB-KW"/>
</dbReference>
<evidence type="ECO:0000256" key="14">
    <source>
        <dbReference type="SAM" id="Coils"/>
    </source>
</evidence>
<keyword evidence="9 13" id="KW-0460">Magnesium</keyword>
<dbReference type="InterPro" id="IPR011063">
    <property type="entry name" value="TilS/TtcA_N"/>
</dbReference>
<dbReference type="HAMAP" id="MF_01850">
    <property type="entry name" value="TtcA"/>
    <property type="match status" value="1"/>
</dbReference>
<evidence type="ECO:0000313" key="16">
    <source>
        <dbReference type="EMBL" id="HIW06381.1"/>
    </source>
</evidence>